<evidence type="ECO:0000313" key="2">
    <source>
        <dbReference type="EMBL" id="XBV83378.1"/>
    </source>
</evidence>
<evidence type="ECO:0000256" key="1">
    <source>
        <dbReference type="SAM" id="SignalP"/>
    </source>
</evidence>
<sequence length="172" mass="18624">MNRFSLLTLALAALSVASATRLPSNLEPFETKHVCVGRAEVQLRGKADDKLGQAAQGIMNQLASSMKLNPDGENYTACPAWLYFKVDAGNNADGGLVYSASLSLVTPKVDTKALGNLKDESFDYDGGFEYVTLWSDTGYNTAASMDNLSFKLRAEVVAQMGDFTADWKKAHQ</sequence>
<dbReference type="KEGG" id="dsc:ABOD76_01220"/>
<keyword evidence="1" id="KW-0732">Signal</keyword>
<feature type="signal peptide" evidence="1">
    <location>
        <begin position="1"/>
        <end position="19"/>
    </location>
</feature>
<gene>
    <name evidence="2" type="ORF">ABOD76_01220</name>
</gene>
<name>A0AAU7U4I0_9DEIO</name>
<dbReference type="EMBL" id="CP158296">
    <property type="protein sequence ID" value="XBV83378.1"/>
    <property type="molecule type" value="Genomic_DNA"/>
</dbReference>
<feature type="chain" id="PRO_5043537712" evidence="1">
    <location>
        <begin position="20"/>
        <end position="172"/>
    </location>
</feature>
<dbReference type="RefSeq" id="WP_350240815.1">
    <property type="nucleotide sequence ID" value="NZ_CP158296.1"/>
</dbReference>
<proteinExistence type="predicted"/>
<accession>A0AAU7U4I0</accession>
<organism evidence="2">
    <name type="scientific">Deinococcus sonorensis KR-87</name>
    <dbReference type="NCBI Taxonomy" id="694439"/>
    <lineage>
        <taxon>Bacteria</taxon>
        <taxon>Thermotogati</taxon>
        <taxon>Deinococcota</taxon>
        <taxon>Deinococci</taxon>
        <taxon>Deinococcales</taxon>
        <taxon>Deinococcaceae</taxon>
        <taxon>Deinococcus</taxon>
    </lineage>
</organism>
<dbReference type="AlphaFoldDB" id="A0AAU7U4I0"/>
<keyword evidence="2" id="KW-0614">Plasmid</keyword>
<reference evidence="2" key="1">
    <citation type="submission" date="2024-06" db="EMBL/GenBank/DDBJ databases">
        <title>Draft Genome Sequence of Deinococcus sonorensis Type Strain KR-87, a Biofilm Producing Representative of the Genus Deinococcus.</title>
        <authorList>
            <person name="Boren L.S."/>
            <person name="Grosso R.A."/>
            <person name="Hugenberg-Cox A.N."/>
            <person name="Hill J.T.E."/>
            <person name="Albert C.M."/>
            <person name="Tuohy J.M."/>
        </authorList>
    </citation>
    <scope>NUCLEOTIDE SEQUENCE</scope>
    <source>
        <strain evidence="2">KR-87</strain>
        <plasmid evidence="2">pDson04</plasmid>
    </source>
</reference>
<protein>
    <submittedName>
        <fullName evidence="2">Uncharacterized protein</fullName>
    </submittedName>
</protein>
<geneLocation type="plasmid" evidence="2">
    <name>pDson04</name>
</geneLocation>